<organism evidence="2 3">
    <name type="scientific">Puccinia sorghi</name>
    <dbReference type="NCBI Taxonomy" id="27349"/>
    <lineage>
        <taxon>Eukaryota</taxon>
        <taxon>Fungi</taxon>
        <taxon>Dikarya</taxon>
        <taxon>Basidiomycota</taxon>
        <taxon>Pucciniomycotina</taxon>
        <taxon>Pucciniomycetes</taxon>
        <taxon>Pucciniales</taxon>
        <taxon>Pucciniaceae</taxon>
        <taxon>Puccinia</taxon>
    </lineage>
</organism>
<keyword evidence="1" id="KW-0812">Transmembrane</keyword>
<dbReference type="VEuPathDB" id="FungiDB:VP01_3977g1"/>
<name>A0A0L6UT43_9BASI</name>
<dbReference type="AlphaFoldDB" id="A0A0L6UT43"/>
<gene>
    <name evidence="2" type="ORF">VP01_3977g1</name>
</gene>
<evidence type="ECO:0000313" key="3">
    <source>
        <dbReference type="Proteomes" id="UP000037035"/>
    </source>
</evidence>
<accession>A0A0L6UT43</accession>
<keyword evidence="1" id="KW-1133">Transmembrane helix</keyword>
<proteinExistence type="predicted"/>
<evidence type="ECO:0000256" key="1">
    <source>
        <dbReference type="SAM" id="Phobius"/>
    </source>
</evidence>
<evidence type="ECO:0000313" key="2">
    <source>
        <dbReference type="EMBL" id="KNZ51382.1"/>
    </source>
</evidence>
<dbReference type="Proteomes" id="UP000037035">
    <property type="component" value="Unassembled WGS sequence"/>
</dbReference>
<comment type="caution">
    <text evidence="2">The sequence shown here is derived from an EMBL/GenBank/DDBJ whole genome shotgun (WGS) entry which is preliminary data.</text>
</comment>
<feature type="transmembrane region" description="Helical" evidence="1">
    <location>
        <begin position="42"/>
        <end position="64"/>
    </location>
</feature>
<reference evidence="2 3" key="1">
    <citation type="submission" date="2015-08" db="EMBL/GenBank/DDBJ databases">
        <title>Next Generation Sequencing and Analysis of the Genome of Puccinia sorghi L Schw, the Causal Agent of Maize Common Rust.</title>
        <authorList>
            <person name="Rochi L."/>
            <person name="Burguener G."/>
            <person name="Darino M."/>
            <person name="Turjanski A."/>
            <person name="Kreff E."/>
            <person name="Dieguez M.J."/>
            <person name="Sacco F."/>
        </authorList>
    </citation>
    <scope>NUCLEOTIDE SEQUENCE [LARGE SCALE GENOMIC DNA]</scope>
    <source>
        <strain evidence="2 3">RO10H11247</strain>
    </source>
</reference>
<keyword evidence="3" id="KW-1185">Reference proteome</keyword>
<dbReference type="EMBL" id="LAVV01009031">
    <property type="protein sequence ID" value="KNZ51382.1"/>
    <property type="molecule type" value="Genomic_DNA"/>
</dbReference>
<sequence length="391" mass="44049">MGTEGGKVYEIGTIQLIAGARCKVWLNFLVEIMFDGRFPISLILLPIGLCFVLVCCMVMTLIWASTFSMMVRLVLVGVELWLASDGWGAEVVGCWVSPAEVWLAGSDGLGWKDQGVVSLKFPHLWLTWFLEDWSLHWELRIEGGRRALSLSRFLLDCWRRGVIGVLNLARVFHVRLSLKLVYLNGESSSSKLAGLTWCMVLTRFFCSTQVGMEVVGCVRTSSQIQAWSEDEMNENGHLLRLVLMIYAANCWRDCLKFLGSGSLHCMLAVSFSAAMILHSNFSGVSCSILLRSRSSRNWKRTIEEIFVMDCLRRSCGIVIGHGLGICSFCHVSGGWSWSGLWRCYWRKWMCQNFNYLSAHILSNLNSPPLLSSFMMPSINILLMPLIPSILC</sequence>
<protein>
    <submittedName>
        <fullName evidence="2">Uncharacterized protein</fullName>
    </submittedName>
</protein>
<keyword evidence="1" id="KW-0472">Membrane</keyword>